<proteinExistence type="predicted"/>
<dbReference type="Gene3D" id="3.40.390.10">
    <property type="entry name" value="Collagenase (Catalytic Domain)"/>
    <property type="match status" value="1"/>
</dbReference>
<keyword evidence="3" id="KW-0378">Hydrolase</keyword>
<dbReference type="RefSeq" id="WP_015770513.1">
    <property type="nucleotide sequence ID" value="NC_013174.1"/>
</dbReference>
<protein>
    <recommendedName>
        <fullName evidence="6">Peptidase M10 metallopeptidase domain-containing protein</fullName>
    </recommendedName>
</protein>
<keyword evidence="1" id="KW-0645">Protease</keyword>
<evidence type="ECO:0000259" key="6">
    <source>
        <dbReference type="Pfam" id="PF00413"/>
    </source>
</evidence>
<dbReference type="InterPro" id="IPR021190">
    <property type="entry name" value="Pept_M10A"/>
</dbReference>
<feature type="signal peptide" evidence="5">
    <location>
        <begin position="1"/>
        <end position="28"/>
    </location>
</feature>
<dbReference type="eggNOG" id="ENOG502ZVTQ">
    <property type="taxonomic scope" value="Bacteria"/>
</dbReference>
<dbReference type="InterPro" id="IPR024079">
    <property type="entry name" value="MetalloPept_cat_dom_sf"/>
</dbReference>
<organism evidence="7 8">
    <name type="scientific">Jonesia denitrificans (strain ATCC 14870 / DSM 20603 / BCRC 15368 / CIP 55.134 / JCM 11481 / NBRC 15587 / NCTC 10816 / Prevot 55134)</name>
    <name type="common">Listeria denitrificans</name>
    <dbReference type="NCBI Taxonomy" id="471856"/>
    <lineage>
        <taxon>Bacteria</taxon>
        <taxon>Bacillati</taxon>
        <taxon>Actinomycetota</taxon>
        <taxon>Actinomycetes</taxon>
        <taxon>Micrococcales</taxon>
        <taxon>Jonesiaceae</taxon>
        <taxon>Jonesia</taxon>
    </lineage>
</organism>
<name>C7QYN7_JONDD</name>
<dbReference type="OrthoDB" id="4146452at2"/>
<keyword evidence="4" id="KW-0862">Zinc</keyword>
<dbReference type="PRINTS" id="PR00138">
    <property type="entry name" value="MATRIXIN"/>
</dbReference>
<dbReference type="InterPro" id="IPR001818">
    <property type="entry name" value="Pept_M10_metallopeptidase"/>
</dbReference>
<feature type="domain" description="Peptidase M10 metallopeptidase" evidence="6">
    <location>
        <begin position="123"/>
        <end position="180"/>
    </location>
</feature>
<feature type="chain" id="PRO_5002983234" description="Peptidase M10 metallopeptidase domain-containing protein" evidence="5">
    <location>
        <begin position="29"/>
        <end position="180"/>
    </location>
</feature>
<dbReference type="GO" id="GO:0008270">
    <property type="term" value="F:zinc ion binding"/>
    <property type="evidence" value="ECO:0007669"/>
    <property type="project" value="InterPro"/>
</dbReference>
<dbReference type="SUPFAM" id="SSF55486">
    <property type="entry name" value="Metalloproteases ('zincins'), catalytic domain"/>
    <property type="match status" value="1"/>
</dbReference>
<evidence type="ECO:0000256" key="5">
    <source>
        <dbReference type="SAM" id="SignalP"/>
    </source>
</evidence>
<reference evidence="7 8" key="1">
    <citation type="journal article" date="2009" name="Stand. Genomic Sci.">
        <title>Complete genome sequence of Jonesia denitrificans type strain (Prevot 55134).</title>
        <authorList>
            <person name="Pukall R."/>
            <person name="Gehrich-Schroter G."/>
            <person name="Lapidus A."/>
            <person name="Nolan M."/>
            <person name="Glavina Del Rio T."/>
            <person name="Lucas S."/>
            <person name="Chen F."/>
            <person name="Tice H."/>
            <person name="Pitluck S."/>
            <person name="Cheng J.F."/>
            <person name="Copeland A."/>
            <person name="Saunders E."/>
            <person name="Brettin T."/>
            <person name="Detter J.C."/>
            <person name="Bruce D."/>
            <person name="Goodwin L."/>
            <person name="Pati A."/>
            <person name="Ivanova N."/>
            <person name="Mavromatis K."/>
            <person name="Ovchinnikova G."/>
            <person name="Chen A."/>
            <person name="Palaniappan K."/>
            <person name="Land M."/>
            <person name="Hauser L."/>
            <person name="Chang Y.J."/>
            <person name="Jeffries C.D."/>
            <person name="Chain P."/>
            <person name="Goker M."/>
            <person name="Bristow J."/>
            <person name="Eisen J.A."/>
            <person name="Markowitz V."/>
            <person name="Hugenholtz P."/>
            <person name="Kyrpides N.C."/>
            <person name="Klenk H.P."/>
            <person name="Han C."/>
        </authorList>
    </citation>
    <scope>NUCLEOTIDE SEQUENCE [LARGE SCALE GENOMIC DNA]</scope>
    <source>
        <strain evidence="8">ATCC 14870 / DSM 20603 / BCRC 15368 / CIP 55.134 / JCM 11481 / NBRC 15587 / NCTC 10816 / Prevot 55134</strain>
    </source>
</reference>
<evidence type="ECO:0000313" key="7">
    <source>
        <dbReference type="EMBL" id="ACV07884.1"/>
    </source>
</evidence>
<dbReference type="GO" id="GO:0031012">
    <property type="term" value="C:extracellular matrix"/>
    <property type="evidence" value="ECO:0007669"/>
    <property type="project" value="InterPro"/>
</dbReference>
<evidence type="ECO:0000256" key="4">
    <source>
        <dbReference type="ARBA" id="ARBA00022833"/>
    </source>
</evidence>
<dbReference type="HOGENOM" id="CLU_129805_0_0_11"/>
<dbReference type="AlphaFoldDB" id="C7QYN7"/>
<evidence type="ECO:0000256" key="1">
    <source>
        <dbReference type="ARBA" id="ARBA00022670"/>
    </source>
</evidence>
<dbReference type="KEGG" id="jde:Jden_0210"/>
<keyword evidence="5" id="KW-0732">Signal</keyword>
<evidence type="ECO:0000256" key="2">
    <source>
        <dbReference type="ARBA" id="ARBA00022723"/>
    </source>
</evidence>
<sequence length="180" mass="19589">MRSSHIYTAVLTACVVALTFIVPTPAYAYTTNRCVWSSKSLRINSSGVSGNYLSALTTAISNYNVRTDVSLTRTTASGPVFRARVDNYGKTGWDGRAQVNCLAGTVSTRSATAQINSYYLKSSTNTNRLKVLWLHELGHSLGLGHVSSSYRIMYHKTSTVYNNGVTALTTDEVNGINALY</sequence>
<dbReference type="Pfam" id="PF00413">
    <property type="entry name" value="Peptidase_M10"/>
    <property type="match status" value="1"/>
</dbReference>
<dbReference type="GO" id="GO:0004222">
    <property type="term" value="F:metalloendopeptidase activity"/>
    <property type="evidence" value="ECO:0007669"/>
    <property type="project" value="InterPro"/>
</dbReference>
<dbReference type="GO" id="GO:0006508">
    <property type="term" value="P:proteolysis"/>
    <property type="evidence" value="ECO:0007669"/>
    <property type="project" value="UniProtKB-KW"/>
</dbReference>
<dbReference type="Proteomes" id="UP000000628">
    <property type="component" value="Chromosome"/>
</dbReference>
<dbReference type="EMBL" id="CP001706">
    <property type="protein sequence ID" value="ACV07884.1"/>
    <property type="molecule type" value="Genomic_DNA"/>
</dbReference>
<keyword evidence="8" id="KW-1185">Reference proteome</keyword>
<evidence type="ECO:0000256" key="3">
    <source>
        <dbReference type="ARBA" id="ARBA00022801"/>
    </source>
</evidence>
<accession>C7QYN7</accession>
<gene>
    <name evidence="7" type="ordered locus">Jden_0210</name>
</gene>
<dbReference type="STRING" id="471856.Jden_0210"/>
<keyword evidence="2" id="KW-0479">Metal-binding</keyword>
<evidence type="ECO:0000313" key="8">
    <source>
        <dbReference type="Proteomes" id="UP000000628"/>
    </source>
</evidence>